<dbReference type="EMBL" id="QVTE01000017">
    <property type="protein sequence ID" value="RFU70154.1"/>
    <property type="molecule type" value="Genomic_DNA"/>
</dbReference>
<gene>
    <name evidence="1" type="ORF">D0469_08205</name>
</gene>
<evidence type="ECO:0000313" key="2">
    <source>
        <dbReference type="Proteomes" id="UP000264541"/>
    </source>
</evidence>
<keyword evidence="2" id="KW-1185">Reference proteome</keyword>
<protein>
    <submittedName>
        <fullName evidence="1">Uncharacterized protein</fullName>
    </submittedName>
</protein>
<organism evidence="1 2">
    <name type="scientific">Peribacillus saganii</name>
    <dbReference type="NCBI Taxonomy" id="2303992"/>
    <lineage>
        <taxon>Bacteria</taxon>
        <taxon>Bacillati</taxon>
        <taxon>Bacillota</taxon>
        <taxon>Bacilli</taxon>
        <taxon>Bacillales</taxon>
        <taxon>Bacillaceae</taxon>
        <taxon>Peribacillus</taxon>
    </lineage>
</organism>
<dbReference type="RefSeq" id="WP_117326222.1">
    <property type="nucleotide sequence ID" value="NZ_QVTE01000017.1"/>
</dbReference>
<accession>A0A372LPV6</accession>
<proteinExistence type="predicted"/>
<comment type="caution">
    <text evidence="1">The sequence shown here is derived from an EMBL/GenBank/DDBJ whole genome shotgun (WGS) entry which is preliminary data.</text>
</comment>
<name>A0A372LPV6_9BACI</name>
<sequence>MVRMKAVACSSIFLLLFTGAWIMNEGNKREYIIFNYRSDSLPGSSFSEPFIIPVQEGELDISKQWNFKSREYIQIRKTDHSM</sequence>
<dbReference type="Proteomes" id="UP000264541">
    <property type="component" value="Unassembled WGS sequence"/>
</dbReference>
<dbReference type="AlphaFoldDB" id="A0A372LPV6"/>
<reference evidence="1 2" key="1">
    <citation type="submission" date="2018-08" db="EMBL/GenBank/DDBJ databases">
        <title>Bacillus chawlae sp. nov., Bacillus glennii sp. nov., and Bacillus saganii sp. nov. Isolated from the Vehicle Assembly Building at Kennedy Space Center where the Viking Spacecraft were Assembled.</title>
        <authorList>
            <person name="Seuylemezian A."/>
            <person name="Vaishampayan P."/>
        </authorList>
    </citation>
    <scope>NUCLEOTIDE SEQUENCE [LARGE SCALE GENOMIC DNA]</scope>
    <source>
        <strain evidence="1 2">V47-23a</strain>
    </source>
</reference>
<dbReference type="OrthoDB" id="2943498at2"/>
<evidence type="ECO:0000313" key="1">
    <source>
        <dbReference type="EMBL" id="RFU70154.1"/>
    </source>
</evidence>